<proteinExistence type="predicted"/>
<dbReference type="Proteomes" id="UP001586593">
    <property type="component" value="Unassembled WGS sequence"/>
</dbReference>
<dbReference type="EMBL" id="JAZHXJ010000142">
    <property type="protein sequence ID" value="KAL1872291.1"/>
    <property type="molecule type" value="Genomic_DNA"/>
</dbReference>
<comment type="caution">
    <text evidence="2">The sequence shown here is derived from an EMBL/GenBank/DDBJ whole genome shotgun (WGS) entry which is preliminary data.</text>
</comment>
<evidence type="ECO:0000313" key="2">
    <source>
        <dbReference type="EMBL" id="KAL1872291.1"/>
    </source>
</evidence>
<gene>
    <name evidence="2" type="ORF">VTK73DRAFT_1673</name>
</gene>
<feature type="region of interest" description="Disordered" evidence="1">
    <location>
        <begin position="45"/>
        <end position="89"/>
    </location>
</feature>
<protein>
    <recommendedName>
        <fullName evidence="4">Post-SET domain-containing protein</fullName>
    </recommendedName>
</protein>
<organism evidence="2 3">
    <name type="scientific">Phialemonium thermophilum</name>
    <dbReference type="NCBI Taxonomy" id="223376"/>
    <lineage>
        <taxon>Eukaryota</taxon>
        <taxon>Fungi</taxon>
        <taxon>Dikarya</taxon>
        <taxon>Ascomycota</taxon>
        <taxon>Pezizomycotina</taxon>
        <taxon>Sordariomycetes</taxon>
        <taxon>Sordariomycetidae</taxon>
        <taxon>Cephalothecales</taxon>
        <taxon>Cephalothecaceae</taxon>
        <taxon>Phialemonium</taxon>
    </lineage>
</organism>
<sequence>MSSSTCYCANYYGSVNCRNVVTRFGDRCKLCLALRSGASLSEGLLPEEQLWPSAPRSGRSGRASKRSNASDSGDTGTTEGRSSGPRRPL</sequence>
<keyword evidence="3" id="KW-1185">Reference proteome</keyword>
<name>A0ABR3X955_9PEZI</name>
<feature type="compositionally biased region" description="Low complexity" evidence="1">
    <location>
        <begin position="52"/>
        <end position="70"/>
    </location>
</feature>
<reference evidence="2 3" key="1">
    <citation type="journal article" date="2024" name="Commun. Biol.">
        <title>Comparative genomic analysis of thermophilic fungi reveals convergent evolutionary adaptations and gene losses.</title>
        <authorList>
            <person name="Steindorff A.S."/>
            <person name="Aguilar-Pontes M.V."/>
            <person name="Robinson A.J."/>
            <person name="Andreopoulos B."/>
            <person name="LaButti K."/>
            <person name="Kuo A."/>
            <person name="Mondo S."/>
            <person name="Riley R."/>
            <person name="Otillar R."/>
            <person name="Haridas S."/>
            <person name="Lipzen A."/>
            <person name="Grimwood J."/>
            <person name="Schmutz J."/>
            <person name="Clum A."/>
            <person name="Reid I.D."/>
            <person name="Moisan M.C."/>
            <person name="Butler G."/>
            <person name="Nguyen T.T.M."/>
            <person name="Dewar K."/>
            <person name="Conant G."/>
            <person name="Drula E."/>
            <person name="Henrissat B."/>
            <person name="Hansel C."/>
            <person name="Singer S."/>
            <person name="Hutchinson M.I."/>
            <person name="de Vries R.P."/>
            <person name="Natvig D.O."/>
            <person name="Powell A.J."/>
            <person name="Tsang A."/>
            <person name="Grigoriev I.V."/>
        </authorList>
    </citation>
    <scope>NUCLEOTIDE SEQUENCE [LARGE SCALE GENOMIC DNA]</scope>
    <source>
        <strain evidence="2 3">ATCC 24622</strain>
    </source>
</reference>
<evidence type="ECO:0008006" key="4">
    <source>
        <dbReference type="Google" id="ProtNLM"/>
    </source>
</evidence>
<evidence type="ECO:0000256" key="1">
    <source>
        <dbReference type="SAM" id="MobiDB-lite"/>
    </source>
</evidence>
<accession>A0ABR3X955</accession>
<feature type="compositionally biased region" description="Polar residues" evidence="1">
    <location>
        <begin position="71"/>
        <end position="81"/>
    </location>
</feature>
<evidence type="ECO:0000313" key="3">
    <source>
        <dbReference type="Proteomes" id="UP001586593"/>
    </source>
</evidence>